<dbReference type="SUPFAM" id="SSF48726">
    <property type="entry name" value="Immunoglobulin"/>
    <property type="match status" value="1"/>
</dbReference>
<reference evidence="1 2" key="2">
    <citation type="submission" date="2018-11" db="EMBL/GenBank/DDBJ databases">
        <authorList>
            <consortium name="Pathogen Informatics"/>
        </authorList>
    </citation>
    <scope>NUCLEOTIDE SEQUENCE [LARGE SCALE GENOMIC DNA]</scope>
</reference>
<sequence>MLVHTGFSAPTFVEKPQISSRDDGQVMVMEFRAKSILKPTFVWQKGDEIVAESDRVKIVLKEEANQTYYAALEIKVCYSCFEKLNPVKQSISKPNVLLFS</sequence>
<evidence type="ECO:0000313" key="1">
    <source>
        <dbReference type="EMBL" id="VDN39091.1"/>
    </source>
</evidence>
<dbReference type="AlphaFoldDB" id="A0A183ELM6"/>
<dbReference type="InterPro" id="IPR013783">
    <property type="entry name" value="Ig-like_fold"/>
</dbReference>
<dbReference type="InterPro" id="IPR036179">
    <property type="entry name" value="Ig-like_dom_sf"/>
</dbReference>
<keyword evidence="2" id="KW-1185">Reference proteome</keyword>
<dbReference type="Proteomes" id="UP000271098">
    <property type="component" value="Unassembled WGS sequence"/>
</dbReference>
<accession>A0A183ELM6</accession>
<dbReference type="OrthoDB" id="504170at2759"/>
<proteinExistence type="predicted"/>
<dbReference type="Gene3D" id="2.60.40.10">
    <property type="entry name" value="Immunoglobulins"/>
    <property type="match status" value="1"/>
</dbReference>
<dbReference type="EMBL" id="UYRT01093683">
    <property type="protein sequence ID" value="VDN39091.1"/>
    <property type="molecule type" value="Genomic_DNA"/>
</dbReference>
<dbReference type="WBParaSite" id="GPUH_0002189401-mRNA-1">
    <property type="protein sequence ID" value="GPUH_0002189401-mRNA-1"/>
    <property type="gene ID" value="GPUH_0002189401"/>
</dbReference>
<gene>
    <name evidence="1" type="ORF">GPUH_LOCUS21867</name>
</gene>
<protein>
    <submittedName>
        <fullName evidence="3">Ig-like domain-containing protein</fullName>
    </submittedName>
</protein>
<organism evidence="3">
    <name type="scientific">Gongylonema pulchrum</name>
    <dbReference type="NCBI Taxonomy" id="637853"/>
    <lineage>
        <taxon>Eukaryota</taxon>
        <taxon>Metazoa</taxon>
        <taxon>Ecdysozoa</taxon>
        <taxon>Nematoda</taxon>
        <taxon>Chromadorea</taxon>
        <taxon>Rhabditida</taxon>
        <taxon>Spirurina</taxon>
        <taxon>Spiruromorpha</taxon>
        <taxon>Spiruroidea</taxon>
        <taxon>Gongylonematidae</taxon>
        <taxon>Gongylonema</taxon>
    </lineage>
</organism>
<evidence type="ECO:0000313" key="2">
    <source>
        <dbReference type="Proteomes" id="UP000271098"/>
    </source>
</evidence>
<reference evidence="3" key="1">
    <citation type="submission" date="2016-06" db="UniProtKB">
        <authorList>
            <consortium name="WormBaseParasite"/>
        </authorList>
    </citation>
    <scope>IDENTIFICATION</scope>
</reference>
<evidence type="ECO:0000313" key="3">
    <source>
        <dbReference type="WBParaSite" id="GPUH_0002189401-mRNA-1"/>
    </source>
</evidence>
<name>A0A183ELM6_9BILA</name>